<dbReference type="PANTHER" id="PTHR30465">
    <property type="entry name" value="INNER MEMBRANE ABC TRANSPORTER"/>
    <property type="match status" value="1"/>
</dbReference>
<reference evidence="9 10" key="1">
    <citation type="submission" date="2023-03" db="EMBL/GenBank/DDBJ databases">
        <title>Bacillus Genome Sequencing.</title>
        <authorList>
            <person name="Dunlap C."/>
        </authorList>
    </citation>
    <scope>NUCLEOTIDE SEQUENCE [LARGE SCALE GENOMIC DNA]</scope>
    <source>
        <strain evidence="9 10">B-14544</strain>
    </source>
</reference>
<accession>A0ABU6NAC3</accession>
<dbReference type="InterPro" id="IPR000515">
    <property type="entry name" value="MetI-like"/>
</dbReference>
<keyword evidence="10" id="KW-1185">Reference proteome</keyword>
<evidence type="ECO:0000259" key="8">
    <source>
        <dbReference type="Pfam" id="PF00528"/>
    </source>
</evidence>
<evidence type="ECO:0000313" key="9">
    <source>
        <dbReference type="EMBL" id="MED3563160.1"/>
    </source>
</evidence>
<evidence type="ECO:0000256" key="3">
    <source>
        <dbReference type="ARBA" id="ARBA00022475"/>
    </source>
</evidence>
<dbReference type="EMBL" id="JARMQG010000146">
    <property type="protein sequence ID" value="MED3563160.1"/>
    <property type="molecule type" value="Genomic_DNA"/>
</dbReference>
<gene>
    <name evidence="9" type="ORF">P4447_11975</name>
</gene>
<evidence type="ECO:0000256" key="1">
    <source>
        <dbReference type="ARBA" id="ARBA00004651"/>
    </source>
</evidence>
<evidence type="ECO:0000256" key="5">
    <source>
        <dbReference type="ARBA" id="ARBA00022989"/>
    </source>
</evidence>
<sequence>MKRLLNLILRPVLVLSGFLFIFSLPALLGIGKQSIQFHFGRFWLSIETLFMEIIHFQHSKYRDFLSQLEVGESYRYTMTILVICLLIILVFSIVFSTLVILSPEKISNKIKKLIHFFEAVPDLLIIFLFQILVITLYKTYGLKIFQLYDSFGVKPYFIPVVTISFLPLFLLTQFVIKILEEEQTQLYALFGTAKGLGQFRILVVHILRNVFPLLILQLRNSTWLILSNIYLVEYMFNIGGFTRVFQKVLFMDGDFVSLVICLIMFTVPLILIEAIGFLTSRLLTGKERLGL</sequence>
<dbReference type="InterPro" id="IPR035906">
    <property type="entry name" value="MetI-like_sf"/>
</dbReference>
<feature type="transmembrane region" description="Helical" evidence="7">
    <location>
        <begin position="12"/>
        <end position="30"/>
    </location>
</feature>
<evidence type="ECO:0000313" key="10">
    <source>
        <dbReference type="Proteomes" id="UP001330749"/>
    </source>
</evidence>
<name>A0ABU6NAC3_9BACI</name>
<dbReference type="PANTHER" id="PTHR30465:SF44">
    <property type="entry name" value="ABC-TYPE DIPEPTIDE_OLIGOPEPTIDE TRANSPORT SYSTEM, PERMEASE COMPONENT"/>
    <property type="match status" value="1"/>
</dbReference>
<comment type="subcellular location">
    <subcellularLocation>
        <location evidence="1">Cell membrane</location>
        <topology evidence="1">Multi-pass membrane protein</topology>
    </subcellularLocation>
</comment>
<feature type="transmembrane region" description="Helical" evidence="7">
    <location>
        <begin position="113"/>
        <end position="136"/>
    </location>
</feature>
<keyword evidence="6 7" id="KW-0472">Membrane</keyword>
<dbReference type="SUPFAM" id="SSF161098">
    <property type="entry name" value="MetI-like"/>
    <property type="match status" value="1"/>
</dbReference>
<comment type="caution">
    <text evidence="9">The sequence shown here is derived from an EMBL/GenBank/DDBJ whole genome shotgun (WGS) entry which is preliminary data.</text>
</comment>
<keyword evidence="3" id="KW-1003">Cell membrane</keyword>
<dbReference type="Proteomes" id="UP001330749">
    <property type="component" value="Unassembled WGS sequence"/>
</dbReference>
<protein>
    <submittedName>
        <fullName evidence="9">ABC transporter permease subunit</fullName>
    </submittedName>
</protein>
<evidence type="ECO:0000256" key="6">
    <source>
        <dbReference type="ARBA" id="ARBA00023136"/>
    </source>
</evidence>
<keyword evidence="5 7" id="KW-1133">Transmembrane helix</keyword>
<evidence type="ECO:0000256" key="2">
    <source>
        <dbReference type="ARBA" id="ARBA00022448"/>
    </source>
</evidence>
<feature type="domain" description="ABC transmembrane type-1" evidence="8">
    <location>
        <begin position="110"/>
        <end position="272"/>
    </location>
</feature>
<dbReference type="RefSeq" id="WP_327968200.1">
    <property type="nucleotide sequence ID" value="NZ_JARMQG010000146.1"/>
</dbReference>
<dbReference type="Pfam" id="PF00528">
    <property type="entry name" value="BPD_transp_1"/>
    <property type="match status" value="1"/>
</dbReference>
<organism evidence="9 10">
    <name type="scientific">Bacillus xiapuensis</name>
    <dbReference type="NCBI Taxonomy" id="2014075"/>
    <lineage>
        <taxon>Bacteria</taxon>
        <taxon>Bacillati</taxon>
        <taxon>Bacillota</taxon>
        <taxon>Bacilli</taxon>
        <taxon>Bacillales</taxon>
        <taxon>Bacillaceae</taxon>
        <taxon>Bacillus</taxon>
    </lineage>
</organism>
<keyword evidence="2" id="KW-0813">Transport</keyword>
<evidence type="ECO:0000256" key="7">
    <source>
        <dbReference type="SAM" id="Phobius"/>
    </source>
</evidence>
<evidence type="ECO:0000256" key="4">
    <source>
        <dbReference type="ARBA" id="ARBA00022692"/>
    </source>
</evidence>
<dbReference type="Gene3D" id="1.10.3720.10">
    <property type="entry name" value="MetI-like"/>
    <property type="match status" value="1"/>
</dbReference>
<feature type="transmembrane region" description="Helical" evidence="7">
    <location>
        <begin position="78"/>
        <end position="101"/>
    </location>
</feature>
<feature type="transmembrane region" description="Helical" evidence="7">
    <location>
        <begin position="156"/>
        <end position="179"/>
    </location>
</feature>
<keyword evidence="4 7" id="KW-0812">Transmembrane</keyword>
<feature type="transmembrane region" description="Helical" evidence="7">
    <location>
        <begin position="255"/>
        <end position="278"/>
    </location>
</feature>
<proteinExistence type="predicted"/>